<feature type="region of interest" description="Disordered" evidence="1">
    <location>
        <begin position="27"/>
        <end position="58"/>
    </location>
</feature>
<name>A0ABS8EGY9_9ACTN</name>
<gene>
    <name evidence="2" type="ORF">K7B10_37745</name>
</gene>
<sequence>MVIEPLPAPSRMGDLRADEPELVVTAVAGDEDAHDGSEEGAPTEEQAQPRNMTQQGQS</sequence>
<proteinExistence type="predicted"/>
<organism evidence="2 3">
    <name type="scientific">Streptomyces flavotricini</name>
    <dbReference type="NCBI Taxonomy" id="66888"/>
    <lineage>
        <taxon>Bacteria</taxon>
        <taxon>Bacillati</taxon>
        <taxon>Actinomycetota</taxon>
        <taxon>Actinomycetes</taxon>
        <taxon>Kitasatosporales</taxon>
        <taxon>Streptomycetaceae</taxon>
        <taxon>Streptomyces</taxon>
    </lineage>
</organism>
<dbReference type="RefSeq" id="WP_229343976.1">
    <property type="nucleotide sequence ID" value="NZ_JAINUL010000001.1"/>
</dbReference>
<dbReference type="EMBL" id="JAINUL010000001">
    <property type="protein sequence ID" value="MCC0100420.1"/>
    <property type="molecule type" value="Genomic_DNA"/>
</dbReference>
<feature type="compositionally biased region" description="Polar residues" evidence="1">
    <location>
        <begin position="45"/>
        <end position="58"/>
    </location>
</feature>
<keyword evidence="3" id="KW-1185">Reference proteome</keyword>
<evidence type="ECO:0000256" key="1">
    <source>
        <dbReference type="SAM" id="MobiDB-lite"/>
    </source>
</evidence>
<dbReference type="Proteomes" id="UP001520654">
    <property type="component" value="Unassembled WGS sequence"/>
</dbReference>
<evidence type="ECO:0000313" key="3">
    <source>
        <dbReference type="Proteomes" id="UP001520654"/>
    </source>
</evidence>
<accession>A0ABS8EGY9</accession>
<protein>
    <submittedName>
        <fullName evidence="2">Uncharacterized protein</fullName>
    </submittedName>
</protein>
<comment type="caution">
    <text evidence="2">The sequence shown here is derived from an EMBL/GenBank/DDBJ whole genome shotgun (WGS) entry which is preliminary data.</text>
</comment>
<evidence type="ECO:0000313" key="2">
    <source>
        <dbReference type="EMBL" id="MCC0100420.1"/>
    </source>
</evidence>
<reference evidence="2 3" key="1">
    <citation type="submission" date="2021-08" db="EMBL/GenBank/DDBJ databases">
        <title>Genomic Architecture of Streptomyces flavotricini NGL1 and Streptomyces erythrochromogenes HMS4 With Differential Plant Beneficial attributes and laccase production capabilities.</title>
        <authorList>
            <person name="Salwan R."/>
            <person name="Kaur R."/>
            <person name="Sharma V."/>
        </authorList>
    </citation>
    <scope>NUCLEOTIDE SEQUENCE [LARGE SCALE GENOMIC DNA]</scope>
    <source>
        <strain evidence="2 3">NGL1</strain>
    </source>
</reference>